<gene>
    <name evidence="6" type="primary">LOC117567458</name>
</gene>
<dbReference type="Proteomes" id="UP000515160">
    <property type="component" value="Chromosome 3"/>
</dbReference>
<feature type="transmembrane region" description="Helical" evidence="2">
    <location>
        <begin position="317"/>
        <end position="334"/>
    </location>
</feature>
<feature type="transmembrane region" description="Helical" evidence="2">
    <location>
        <begin position="456"/>
        <end position="474"/>
    </location>
</feature>
<accession>A0A6P8WKC5</accession>
<keyword evidence="3" id="KW-0732">Signal</keyword>
<evidence type="ECO:0000256" key="3">
    <source>
        <dbReference type="SAM" id="SignalP"/>
    </source>
</evidence>
<feature type="transmembrane region" description="Helical" evidence="2">
    <location>
        <begin position="346"/>
        <end position="367"/>
    </location>
</feature>
<dbReference type="PANTHER" id="PTHR23252">
    <property type="entry name" value="INTIMAL THICKNESS RECEPTOR-RELATED"/>
    <property type="match status" value="1"/>
</dbReference>
<feature type="compositionally biased region" description="Basic and acidic residues" evidence="1">
    <location>
        <begin position="572"/>
        <end position="583"/>
    </location>
</feature>
<evidence type="ECO:0000313" key="5">
    <source>
        <dbReference type="Proteomes" id="UP000515160"/>
    </source>
</evidence>
<evidence type="ECO:0000256" key="2">
    <source>
        <dbReference type="SAM" id="Phobius"/>
    </source>
</evidence>
<feature type="signal peptide" evidence="3">
    <location>
        <begin position="1"/>
        <end position="22"/>
    </location>
</feature>
<proteinExistence type="predicted"/>
<feature type="region of interest" description="Disordered" evidence="1">
    <location>
        <begin position="572"/>
        <end position="596"/>
    </location>
</feature>
<sequence length="634" mass="72051">MHKSAPPWHWVCTAAATTATTAFTVATATNESSLRRGSSNIHDTASTKSVIRSAMCAASLSPPPPPLSQLQLQLRLRLSSPASHSIQWLLLALLLIFLHTVPPSKATHISGDFHTADFFQFLIKFGFQKADPPTPRSLPSYGYIYGNVTSKDTYSAPVTLVVLDKSTFVDFYSNRTYRNRELACSRMFSRLQRIVYDPDCNPRGKRDFLRRVPCPHGALCVDEDAPSNVIADHQFTYVINLEAEPRFWYVALVACYRNRTTCEWHAHETLARTSNRSSNILTTLQYNINLVNLHPNNSAAHLLTFQYSYDQQNLLEMYLIFMLVYIVLLPMQIYAVRRQKHPVTKLFTLSLLSEFVSLALITVHLLRYATNGVGEPNMQAAGDVLDILSRTTFMLILLLLAKGWAVTRQQISRTGWIILMSIWVPYCAFHIFLYIWDRTEVDIISDIDEYQTWPGWIVLILRTMFMMWFLYELRNTMKYEHSSKKLDFLLHLGASSLVWFIYLPIVAIVALQVSPMWRYKLLQGITNSADCMAYCVMTGLLWPNRAGQYLLLAGTKYAGMDELDEFNEAPHIVRERERRRNSPPDDISIGTSSGGRGMVLSTSIPHSLNGDLLEAEDMAAELLTDLNKNSHIVA</sequence>
<dbReference type="InterPro" id="IPR019336">
    <property type="entry name" value="GPR180/TMEM145_TM"/>
</dbReference>
<dbReference type="GO" id="GO:0007186">
    <property type="term" value="P:G protein-coupled receptor signaling pathway"/>
    <property type="evidence" value="ECO:0007669"/>
    <property type="project" value="InterPro"/>
</dbReference>
<dbReference type="AlphaFoldDB" id="A0A6P8WKC5"/>
<protein>
    <submittedName>
        <fullName evidence="6">Uncharacterized protein LOC117567458</fullName>
    </submittedName>
</protein>
<dbReference type="Pfam" id="PF10192">
    <property type="entry name" value="GPR180-TMEM145_TM"/>
    <property type="match status" value="1"/>
</dbReference>
<feature type="chain" id="PRO_5028026047" evidence="3">
    <location>
        <begin position="23"/>
        <end position="634"/>
    </location>
</feature>
<keyword evidence="5" id="KW-1185">Reference proteome</keyword>
<dbReference type="OrthoDB" id="45670at2759"/>
<feature type="transmembrane region" description="Helical" evidence="2">
    <location>
        <begin position="387"/>
        <end position="405"/>
    </location>
</feature>
<name>A0A6P8WKC5_DROAB</name>
<reference evidence="6" key="1">
    <citation type="submission" date="2025-08" db="UniProtKB">
        <authorList>
            <consortium name="RefSeq"/>
        </authorList>
    </citation>
    <scope>IDENTIFICATION</scope>
    <source>
        <strain evidence="6">15112-1751.03</strain>
        <tissue evidence="6">Whole Adult</tissue>
    </source>
</reference>
<feature type="domain" description="GPR180/TMEM145 transmembrane" evidence="4">
    <location>
        <begin position="319"/>
        <end position="537"/>
    </location>
</feature>
<evidence type="ECO:0000259" key="4">
    <source>
        <dbReference type="Pfam" id="PF10192"/>
    </source>
</evidence>
<keyword evidence="2" id="KW-0812">Transmembrane</keyword>
<dbReference type="PANTHER" id="PTHR23252:SF43">
    <property type="entry name" value="INTIMAL THICKNESS RELATED RECEPTOR IRP DOMAIN-CONTAINING PROTEIN"/>
    <property type="match status" value="1"/>
</dbReference>
<keyword evidence="2" id="KW-1133">Transmembrane helix</keyword>
<evidence type="ECO:0000256" key="1">
    <source>
        <dbReference type="SAM" id="MobiDB-lite"/>
    </source>
</evidence>
<organism evidence="5 6">
    <name type="scientific">Drosophila albomicans</name>
    <name type="common">Fruit fly</name>
    <dbReference type="NCBI Taxonomy" id="7291"/>
    <lineage>
        <taxon>Eukaryota</taxon>
        <taxon>Metazoa</taxon>
        <taxon>Ecdysozoa</taxon>
        <taxon>Arthropoda</taxon>
        <taxon>Hexapoda</taxon>
        <taxon>Insecta</taxon>
        <taxon>Pterygota</taxon>
        <taxon>Neoptera</taxon>
        <taxon>Endopterygota</taxon>
        <taxon>Diptera</taxon>
        <taxon>Brachycera</taxon>
        <taxon>Muscomorpha</taxon>
        <taxon>Ephydroidea</taxon>
        <taxon>Drosophilidae</taxon>
        <taxon>Drosophila</taxon>
    </lineage>
</organism>
<feature type="transmembrane region" description="Helical" evidence="2">
    <location>
        <begin position="486"/>
        <end position="509"/>
    </location>
</feature>
<dbReference type="RefSeq" id="XP_034103364.1">
    <property type="nucleotide sequence ID" value="XM_034247473.2"/>
</dbReference>
<dbReference type="InterPro" id="IPR047831">
    <property type="entry name" value="GPR180/TMEM145"/>
</dbReference>
<dbReference type="GeneID" id="117567458"/>
<dbReference type="GO" id="GO:0019236">
    <property type="term" value="P:response to pheromone"/>
    <property type="evidence" value="ECO:0007669"/>
    <property type="project" value="InterPro"/>
</dbReference>
<keyword evidence="2" id="KW-0472">Membrane</keyword>
<feature type="transmembrane region" description="Helical" evidence="2">
    <location>
        <begin position="417"/>
        <end position="436"/>
    </location>
</feature>
<evidence type="ECO:0000313" key="6">
    <source>
        <dbReference type="RefSeq" id="XP_034103364.1"/>
    </source>
</evidence>